<dbReference type="SUPFAM" id="SSF158446">
    <property type="entry name" value="IVS-encoded protein-like"/>
    <property type="match status" value="1"/>
</dbReference>
<evidence type="ECO:0000313" key="1">
    <source>
        <dbReference type="EMBL" id="NNJ25540.1"/>
    </source>
</evidence>
<reference evidence="1 2" key="1">
    <citation type="journal article" date="2020" name="Syst. Appl. Microbiol.">
        <title>Alienimonas chondri sp. nov., a novel planctomycete isolated from the biofilm of the red alga Chondrus crispus.</title>
        <authorList>
            <person name="Vitorino I."/>
            <person name="Albuquerque L."/>
            <person name="Wiegand S."/>
            <person name="Kallscheuer N."/>
            <person name="da Costa M.S."/>
            <person name="Lobo-da-Cunha A."/>
            <person name="Jogler C."/>
            <person name="Lage O.M."/>
        </authorList>
    </citation>
    <scope>NUCLEOTIDE SEQUENCE [LARGE SCALE GENOMIC DNA]</scope>
    <source>
        <strain evidence="1 2">LzC2</strain>
    </source>
</reference>
<dbReference type="NCBIfam" id="TIGR02436">
    <property type="entry name" value="four helix bundle protein"/>
    <property type="match status" value="1"/>
</dbReference>
<accession>A0ABX1VBQ8</accession>
<gene>
    <name evidence="1" type="ORF">LzC2_16110</name>
</gene>
<evidence type="ECO:0000313" key="2">
    <source>
        <dbReference type="Proteomes" id="UP000609651"/>
    </source>
</evidence>
<dbReference type="InterPro" id="IPR012657">
    <property type="entry name" value="23S_rRNA-intervening_sequence"/>
</dbReference>
<sequence>MSQTFDLDDRTERFAREVRQLIRKLPRTLCNSVDAKQLVRSSGSVGANYLEANEALGGKDFRYRIKVSRKEAKESGYWLRLLDCRDIAVLADERDRLEDEAGQLVRIFTAILRNHSAD</sequence>
<protein>
    <recommendedName>
        <fullName evidence="3">Four helix bundle protein</fullName>
    </recommendedName>
</protein>
<comment type="caution">
    <text evidence="1">The sequence shown here is derived from an EMBL/GenBank/DDBJ whole genome shotgun (WGS) entry which is preliminary data.</text>
</comment>
<dbReference type="InterPro" id="IPR036583">
    <property type="entry name" value="23S_rRNA_IVS_sf"/>
</dbReference>
<name>A0ABX1VBQ8_9PLAN</name>
<dbReference type="RefSeq" id="WP_171185663.1">
    <property type="nucleotide sequence ID" value="NZ_WTPX01000040.1"/>
</dbReference>
<dbReference type="Pfam" id="PF05635">
    <property type="entry name" value="23S_rRNA_IVP"/>
    <property type="match status" value="1"/>
</dbReference>
<keyword evidence="2" id="KW-1185">Reference proteome</keyword>
<dbReference type="Proteomes" id="UP000609651">
    <property type="component" value="Unassembled WGS sequence"/>
</dbReference>
<proteinExistence type="predicted"/>
<dbReference type="Gene3D" id="1.20.1440.60">
    <property type="entry name" value="23S rRNA-intervening sequence"/>
    <property type="match status" value="1"/>
</dbReference>
<evidence type="ECO:0008006" key="3">
    <source>
        <dbReference type="Google" id="ProtNLM"/>
    </source>
</evidence>
<dbReference type="EMBL" id="WTPX01000040">
    <property type="protein sequence ID" value="NNJ25540.1"/>
    <property type="molecule type" value="Genomic_DNA"/>
</dbReference>
<organism evidence="1 2">
    <name type="scientific">Alienimonas chondri</name>
    <dbReference type="NCBI Taxonomy" id="2681879"/>
    <lineage>
        <taxon>Bacteria</taxon>
        <taxon>Pseudomonadati</taxon>
        <taxon>Planctomycetota</taxon>
        <taxon>Planctomycetia</taxon>
        <taxon>Planctomycetales</taxon>
        <taxon>Planctomycetaceae</taxon>
        <taxon>Alienimonas</taxon>
    </lineage>
</organism>